<reference evidence="4" key="1">
    <citation type="journal article" date="2019" name="Int. J. Syst. Evol. Microbiol.">
        <title>The Global Catalogue of Microorganisms (GCM) 10K type strain sequencing project: providing services to taxonomists for standard genome sequencing and annotation.</title>
        <authorList>
            <consortium name="The Broad Institute Genomics Platform"/>
            <consortium name="The Broad Institute Genome Sequencing Center for Infectious Disease"/>
            <person name="Wu L."/>
            <person name="Ma J."/>
        </authorList>
    </citation>
    <scope>NUCLEOTIDE SEQUENCE [LARGE SCALE GENOMIC DNA]</scope>
    <source>
        <strain evidence="4">JCM 11813</strain>
    </source>
</reference>
<dbReference type="Proteomes" id="UP001499979">
    <property type="component" value="Unassembled WGS sequence"/>
</dbReference>
<dbReference type="EMBL" id="BAAAJE010000016">
    <property type="protein sequence ID" value="GAA1150900.1"/>
    <property type="molecule type" value="Genomic_DNA"/>
</dbReference>
<evidence type="ECO:0000313" key="4">
    <source>
        <dbReference type="Proteomes" id="UP001499979"/>
    </source>
</evidence>
<keyword evidence="2" id="KW-0472">Membrane</keyword>
<feature type="transmembrane region" description="Helical" evidence="2">
    <location>
        <begin position="30"/>
        <end position="54"/>
    </location>
</feature>
<feature type="compositionally biased region" description="Basic and acidic residues" evidence="1">
    <location>
        <begin position="7"/>
        <end position="25"/>
    </location>
</feature>
<sequence>MTDDDERFVRPDGHRYDAPESDETRTSKEWAYAALGLLVLVLLVLIATGTVPIFPG</sequence>
<keyword evidence="2" id="KW-0812">Transmembrane</keyword>
<accession>A0ABP4F4N0</accession>
<evidence type="ECO:0000313" key="3">
    <source>
        <dbReference type="EMBL" id="GAA1150900.1"/>
    </source>
</evidence>
<keyword evidence="2" id="KW-1133">Transmembrane helix</keyword>
<protein>
    <submittedName>
        <fullName evidence="3">Uncharacterized protein</fullName>
    </submittedName>
</protein>
<keyword evidence="4" id="KW-1185">Reference proteome</keyword>
<organism evidence="3 4">
    <name type="scientific">Nocardioides aquiterrae</name>
    <dbReference type="NCBI Taxonomy" id="203799"/>
    <lineage>
        <taxon>Bacteria</taxon>
        <taxon>Bacillati</taxon>
        <taxon>Actinomycetota</taxon>
        <taxon>Actinomycetes</taxon>
        <taxon>Propionibacteriales</taxon>
        <taxon>Nocardioidaceae</taxon>
        <taxon>Nocardioides</taxon>
    </lineage>
</organism>
<evidence type="ECO:0000256" key="2">
    <source>
        <dbReference type="SAM" id="Phobius"/>
    </source>
</evidence>
<proteinExistence type="predicted"/>
<feature type="region of interest" description="Disordered" evidence="1">
    <location>
        <begin position="1"/>
        <end position="25"/>
    </location>
</feature>
<evidence type="ECO:0000256" key="1">
    <source>
        <dbReference type="SAM" id="MobiDB-lite"/>
    </source>
</evidence>
<name>A0ABP4F4N0_9ACTN</name>
<gene>
    <name evidence="3" type="ORF">GCM10009606_31880</name>
</gene>
<comment type="caution">
    <text evidence="3">The sequence shown here is derived from an EMBL/GenBank/DDBJ whole genome shotgun (WGS) entry which is preliminary data.</text>
</comment>
<dbReference type="RefSeq" id="WP_343908576.1">
    <property type="nucleotide sequence ID" value="NZ_BAAAJE010000016.1"/>
</dbReference>